<evidence type="ECO:0000256" key="18">
    <source>
        <dbReference type="ARBA" id="ARBA00022786"/>
    </source>
</evidence>
<dbReference type="GO" id="GO:0043204">
    <property type="term" value="C:perikaryon"/>
    <property type="evidence" value="ECO:0007669"/>
    <property type="project" value="UniProtKB-SubCell"/>
</dbReference>
<evidence type="ECO:0000256" key="27">
    <source>
        <dbReference type="ARBA" id="ARBA00023242"/>
    </source>
</evidence>
<evidence type="ECO:0000256" key="4">
    <source>
        <dbReference type="ARBA" id="ARBA00004279"/>
    </source>
</evidence>
<dbReference type="Proteomes" id="UP000085678">
    <property type="component" value="Unplaced"/>
</dbReference>
<dbReference type="PROSITE" id="PS50271">
    <property type="entry name" value="ZF_UBP"/>
    <property type="match status" value="1"/>
</dbReference>
<keyword evidence="26" id="KW-0206">Cytoskeleton</keyword>
<gene>
    <name evidence="37" type="primary">LOC106172630</name>
</gene>
<evidence type="ECO:0000256" key="2">
    <source>
        <dbReference type="ARBA" id="ARBA00004120"/>
    </source>
</evidence>
<dbReference type="FunFam" id="3.30.40.10:FF:000342">
    <property type="entry name" value="Histone deacetylase 6"/>
    <property type="match status" value="1"/>
</dbReference>
<protein>
    <recommendedName>
        <fullName evidence="31">Protein deacetylase HDAC6</fullName>
    </recommendedName>
    <alternativeName>
        <fullName evidence="32">Tubulin-lysine deacetylase HDAC6</fullName>
    </alternativeName>
</protein>
<dbReference type="Pfam" id="PF02148">
    <property type="entry name" value="zf-UBP"/>
    <property type="match status" value="1"/>
</dbReference>
<evidence type="ECO:0000256" key="7">
    <source>
        <dbReference type="ARBA" id="ARBA00004489"/>
    </source>
</evidence>
<evidence type="ECO:0000256" key="34">
    <source>
        <dbReference type="SAM" id="MobiDB-lite"/>
    </source>
</evidence>
<dbReference type="InterPro" id="IPR001607">
    <property type="entry name" value="Znf_UBP"/>
</dbReference>
<dbReference type="STRING" id="7574.A0A1S3JEN4"/>
<evidence type="ECO:0000256" key="6">
    <source>
        <dbReference type="ARBA" id="ARBA00004484"/>
    </source>
</evidence>
<dbReference type="GO" id="GO:0003779">
    <property type="term" value="F:actin binding"/>
    <property type="evidence" value="ECO:0007669"/>
    <property type="project" value="UniProtKB-KW"/>
</dbReference>
<keyword evidence="13" id="KW-0597">Phosphoprotein</keyword>
<evidence type="ECO:0000256" key="26">
    <source>
        <dbReference type="ARBA" id="ARBA00023212"/>
    </source>
</evidence>
<feature type="compositionally biased region" description="Basic and acidic residues" evidence="34">
    <location>
        <begin position="86"/>
        <end position="103"/>
    </location>
</feature>
<dbReference type="Gene3D" id="3.30.40.10">
    <property type="entry name" value="Zinc/RING finger domain, C3HC4 (zinc finger)"/>
    <property type="match status" value="1"/>
</dbReference>
<feature type="compositionally biased region" description="Polar residues" evidence="34">
    <location>
        <begin position="27"/>
        <end position="37"/>
    </location>
</feature>
<keyword evidence="19" id="KW-0378">Hydrolase</keyword>
<evidence type="ECO:0000256" key="15">
    <source>
        <dbReference type="ARBA" id="ARBA00022723"/>
    </source>
</evidence>
<keyword evidence="11" id="KW-0963">Cytoplasm</keyword>
<reference evidence="37" key="1">
    <citation type="submission" date="2025-08" db="UniProtKB">
        <authorList>
            <consortium name="RefSeq"/>
        </authorList>
    </citation>
    <scope>IDENTIFICATION</scope>
    <source>
        <tissue evidence="37">Gonads</tissue>
    </source>
</reference>
<comment type="subcellular location">
    <subcellularLocation>
        <location evidence="7">Cell projection</location>
        <location evidence="7">Axon</location>
    </subcellularLocation>
    <subcellularLocation>
        <location evidence="4">Cell projection</location>
        <location evidence="4">Dendrite</location>
    </subcellularLocation>
    <subcellularLocation>
        <location evidence="2">Cytoplasm</location>
        <location evidence="2">Cytoskeleton</location>
        <location evidence="2">Cilium basal body</location>
    </subcellularLocation>
    <subcellularLocation>
        <location evidence="5">Cytoplasm</location>
        <location evidence="5">Cytoskeleton</location>
        <location evidence="5">Microtubule organizing center</location>
        <location evidence="5">Centrosome</location>
    </subcellularLocation>
    <subcellularLocation>
        <location evidence="3">Nucleus</location>
    </subcellularLocation>
    <subcellularLocation>
        <location evidence="6">Perikaryon</location>
    </subcellularLocation>
</comment>
<feature type="region of interest" description="Disordered" evidence="34">
    <location>
        <begin position="1"/>
        <end position="107"/>
    </location>
</feature>
<accession>A0A1S3JEN4</accession>
<dbReference type="Pfam" id="PF00850">
    <property type="entry name" value="Hist_deacetyl"/>
    <property type="match status" value="2"/>
</dbReference>
<dbReference type="Gene3D" id="3.40.800.20">
    <property type="entry name" value="Histone deacetylase domain"/>
    <property type="match status" value="2"/>
</dbReference>
<dbReference type="GO" id="GO:0006950">
    <property type="term" value="P:response to stress"/>
    <property type="evidence" value="ECO:0007669"/>
    <property type="project" value="UniProtKB-ARBA"/>
</dbReference>
<evidence type="ECO:0000256" key="24">
    <source>
        <dbReference type="ARBA" id="ARBA00023163"/>
    </source>
</evidence>
<evidence type="ECO:0000259" key="35">
    <source>
        <dbReference type="PROSITE" id="PS50271"/>
    </source>
</evidence>
<evidence type="ECO:0000256" key="3">
    <source>
        <dbReference type="ARBA" id="ARBA00004123"/>
    </source>
</evidence>
<keyword evidence="21" id="KW-0832">Ubl conjugation</keyword>
<dbReference type="GO" id="GO:0000118">
    <property type="term" value="C:histone deacetylase complex"/>
    <property type="evidence" value="ECO:0007669"/>
    <property type="project" value="TreeGrafter"/>
</dbReference>
<evidence type="ECO:0000256" key="21">
    <source>
        <dbReference type="ARBA" id="ARBA00022843"/>
    </source>
</evidence>
<keyword evidence="28" id="KW-0966">Cell projection</keyword>
<evidence type="ECO:0000256" key="22">
    <source>
        <dbReference type="ARBA" id="ARBA00022853"/>
    </source>
</evidence>
<dbReference type="RefSeq" id="XP_013408875.1">
    <property type="nucleotide sequence ID" value="XM_013553421.1"/>
</dbReference>
<keyword evidence="17 33" id="KW-0863">Zinc-finger</keyword>
<evidence type="ECO:0000256" key="20">
    <source>
        <dbReference type="ARBA" id="ARBA00022833"/>
    </source>
</evidence>
<name>A0A1S3JEN4_LINAN</name>
<keyword evidence="25" id="KW-0009">Actin-binding</keyword>
<dbReference type="PANTHER" id="PTHR10625:SF38">
    <property type="entry name" value="HISTONE DEACETYLASE 6, ISOFORM G"/>
    <property type="match status" value="1"/>
</dbReference>
<dbReference type="GO" id="GO:0051646">
    <property type="term" value="P:mitochondrion localization"/>
    <property type="evidence" value="ECO:0007669"/>
    <property type="project" value="UniProtKB-ARBA"/>
</dbReference>
<proteinExistence type="inferred from homology"/>
<evidence type="ECO:0000256" key="1">
    <source>
        <dbReference type="ARBA" id="ARBA00001947"/>
    </source>
</evidence>
<evidence type="ECO:0000256" key="13">
    <source>
        <dbReference type="ARBA" id="ARBA00022553"/>
    </source>
</evidence>
<keyword evidence="27" id="KW-0539">Nucleus</keyword>
<dbReference type="CDD" id="cd10002">
    <property type="entry name" value="HDAC10_HDAC6-dom1"/>
    <property type="match status" value="1"/>
</dbReference>
<keyword evidence="16" id="KW-0677">Repeat</keyword>
<dbReference type="SUPFAM" id="SSF52768">
    <property type="entry name" value="Arginase/deacetylase"/>
    <property type="match status" value="2"/>
</dbReference>
<evidence type="ECO:0000256" key="19">
    <source>
        <dbReference type="ARBA" id="ARBA00022801"/>
    </source>
</evidence>
<feature type="domain" description="UBP-type" evidence="35">
    <location>
        <begin position="1050"/>
        <end position="1148"/>
    </location>
</feature>
<dbReference type="KEGG" id="lak:106172630"/>
<dbReference type="GeneID" id="106172630"/>
<evidence type="ECO:0000256" key="17">
    <source>
        <dbReference type="ARBA" id="ARBA00022771"/>
    </source>
</evidence>
<keyword evidence="12" id="KW-0678">Repressor</keyword>
<evidence type="ECO:0000313" key="36">
    <source>
        <dbReference type="Proteomes" id="UP000085678"/>
    </source>
</evidence>
<evidence type="ECO:0000256" key="12">
    <source>
        <dbReference type="ARBA" id="ARBA00022491"/>
    </source>
</evidence>
<dbReference type="AlphaFoldDB" id="A0A1S3JEN4"/>
<dbReference type="InParanoid" id="A0A1S3JEN4"/>
<keyword evidence="24" id="KW-0804">Transcription</keyword>
<dbReference type="GO" id="GO:0016787">
    <property type="term" value="F:hydrolase activity"/>
    <property type="evidence" value="ECO:0007669"/>
    <property type="project" value="UniProtKB-KW"/>
</dbReference>
<comment type="pathway">
    <text evidence="8">Protein modification; protein ubiquitination.</text>
</comment>
<keyword evidence="20" id="KW-0862">Zinc</keyword>
<dbReference type="GO" id="GO:0005813">
    <property type="term" value="C:centrosome"/>
    <property type="evidence" value="ECO:0007669"/>
    <property type="project" value="UniProtKB-SubCell"/>
</dbReference>
<evidence type="ECO:0000256" key="33">
    <source>
        <dbReference type="PROSITE-ProRule" id="PRU00502"/>
    </source>
</evidence>
<evidence type="ECO:0000256" key="9">
    <source>
        <dbReference type="ARBA" id="ARBA00007738"/>
    </source>
</evidence>
<evidence type="ECO:0000256" key="14">
    <source>
        <dbReference type="ARBA" id="ARBA00022679"/>
    </source>
</evidence>
<keyword evidence="15" id="KW-0479">Metal-binding</keyword>
<evidence type="ECO:0000256" key="28">
    <source>
        <dbReference type="ARBA" id="ARBA00023273"/>
    </source>
</evidence>
<dbReference type="PANTHER" id="PTHR10625">
    <property type="entry name" value="HISTONE DEACETYLASE HDAC1-RELATED"/>
    <property type="match status" value="1"/>
</dbReference>
<dbReference type="GO" id="GO:0030424">
    <property type="term" value="C:axon"/>
    <property type="evidence" value="ECO:0007669"/>
    <property type="project" value="UniProtKB-SubCell"/>
</dbReference>
<dbReference type="InterPro" id="IPR023801">
    <property type="entry name" value="His_deacetylse_dom"/>
</dbReference>
<evidence type="ECO:0000256" key="16">
    <source>
        <dbReference type="ARBA" id="ARBA00022737"/>
    </source>
</evidence>
<keyword evidence="14" id="KW-0808">Transferase</keyword>
<evidence type="ECO:0000256" key="30">
    <source>
        <dbReference type="ARBA" id="ARBA00050910"/>
    </source>
</evidence>
<dbReference type="GO" id="GO:0030425">
    <property type="term" value="C:dendrite"/>
    <property type="evidence" value="ECO:0007669"/>
    <property type="project" value="UniProtKB-SubCell"/>
</dbReference>
<evidence type="ECO:0000256" key="31">
    <source>
        <dbReference type="ARBA" id="ARBA00068733"/>
    </source>
</evidence>
<keyword evidence="10" id="KW-0488">Methylation</keyword>
<keyword evidence="22" id="KW-0156">Chromatin regulator</keyword>
<keyword evidence="23" id="KW-0805">Transcription regulation</keyword>
<dbReference type="GO" id="GO:0051129">
    <property type="term" value="P:negative regulation of cellular component organization"/>
    <property type="evidence" value="ECO:0007669"/>
    <property type="project" value="UniProtKB-ARBA"/>
</dbReference>
<organism evidence="36 37">
    <name type="scientific">Lingula anatina</name>
    <name type="common">Brachiopod</name>
    <name type="synonym">Lingula unguis</name>
    <dbReference type="NCBI Taxonomy" id="7574"/>
    <lineage>
        <taxon>Eukaryota</taxon>
        <taxon>Metazoa</taxon>
        <taxon>Spiralia</taxon>
        <taxon>Lophotrochozoa</taxon>
        <taxon>Brachiopoda</taxon>
        <taxon>Linguliformea</taxon>
        <taxon>Lingulata</taxon>
        <taxon>Lingulida</taxon>
        <taxon>Linguloidea</taxon>
        <taxon>Lingulidae</taxon>
        <taxon>Lingula</taxon>
    </lineage>
</organism>
<dbReference type="InterPro" id="IPR000286">
    <property type="entry name" value="HDACs"/>
</dbReference>
<evidence type="ECO:0000256" key="11">
    <source>
        <dbReference type="ARBA" id="ARBA00022490"/>
    </source>
</evidence>
<dbReference type="OrthoDB" id="424012at2759"/>
<feature type="compositionally biased region" description="Basic residues" evidence="34">
    <location>
        <begin position="67"/>
        <end position="81"/>
    </location>
</feature>
<evidence type="ECO:0000256" key="5">
    <source>
        <dbReference type="ARBA" id="ARBA00004300"/>
    </source>
</evidence>
<comment type="catalytic activity">
    <reaction evidence="29">
        <text>N(6)-acetyl-L-lysyl-[protein] + H2O = L-lysyl-[protein] + acetate</text>
        <dbReference type="Rhea" id="RHEA:58108"/>
        <dbReference type="Rhea" id="RHEA-COMP:9752"/>
        <dbReference type="Rhea" id="RHEA-COMP:10731"/>
        <dbReference type="ChEBI" id="CHEBI:15377"/>
        <dbReference type="ChEBI" id="CHEBI:29969"/>
        <dbReference type="ChEBI" id="CHEBI:30089"/>
        <dbReference type="ChEBI" id="CHEBI:61930"/>
    </reaction>
    <physiologicalReaction direction="left-to-right" evidence="29">
        <dbReference type="Rhea" id="RHEA:58109"/>
    </physiologicalReaction>
</comment>
<dbReference type="InterPro" id="IPR037138">
    <property type="entry name" value="His_deacetylse_dom_sf"/>
</dbReference>
<evidence type="ECO:0000256" key="29">
    <source>
        <dbReference type="ARBA" id="ARBA00049136"/>
    </source>
</evidence>
<feature type="compositionally biased region" description="Polar residues" evidence="34">
    <location>
        <begin position="57"/>
        <end position="66"/>
    </location>
</feature>
<dbReference type="FunCoup" id="A0A1S3JEN4">
    <property type="interactions" value="1502"/>
</dbReference>
<dbReference type="GO" id="GO:0032886">
    <property type="term" value="P:regulation of microtubule-based process"/>
    <property type="evidence" value="ECO:0007669"/>
    <property type="project" value="UniProtKB-ARBA"/>
</dbReference>
<dbReference type="SUPFAM" id="SSF57850">
    <property type="entry name" value="RING/U-box"/>
    <property type="match status" value="1"/>
</dbReference>
<dbReference type="InterPro" id="IPR013083">
    <property type="entry name" value="Znf_RING/FYVE/PHD"/>
</dbReference>
<dbReference type="InterPro" id="IPR023696">
    <property type="entry name" value="Ureohydrolase_dom_sf"/>
</dbReference>
<evidence type="ECO:0000256" key="23">
    <source>
        <dbReference type="ARBA" id="ARBA00023015"/>
    </source>
</evidence>
<dbReference type="PRINTS" id="PR01270">
    <property type="entry name" value="HDASUPER"/>
</dbReference>
<dbReference type="GO" id="GO:0040029">
    <property type="term" value="P:epigenetic regulation of gene expression"/>
    <property type="evidence" value="ECO:0007669"/>
    <property type="project" value="TreeGrafter"/>
</dbReference>
<evidence type="ECO:0000256" key="8">
    <source>
        <dbReference type="ARBA" id="ARBA00004906"/>
    </source>
</evidence>
<evidence type="ECO:0000256" key="32">
    <source>
        <dbReference type="ARBA" id="ARBA00082852"/>
    </source>
</evidence>
<feature type="compositionally biased region" description="Low complexity" evidence="34">
    <location>
        <begin position="10"/>
        <end position="22"/>
    </location>
</feature>
<comment type="catalytic activity">
    <reaction evidence="30">
        <text>N(6)-acetyl-L-lysyl-[alpha-tubulin] + H2O = L-lysyl-[alpha-tubulin] + acetate</text>
        <dbReference type="Rhea" id="RHEA:21548"/>
        <dbReference type="Rhea" id="RHEA-COMP:11278"/>
        <dbReference type="Rhea" id="RHEA-COMP:11279"/>
        <dbReference type="ChEBI" id="CHEBI:15377"/>
        <dbReference type="ChEBI" id="CHEBI:29969"/>
        <dbReference type="ChEBI" id="CHEBI:30089"/>
        <dbReference type="ChEBI" id="CHEBI:61930"/>
    </reaction>
    <physiologicalReaction direction="left-to-right" evidence="30">
        <dbReference type="Rhea" id="RHEA:21549"/>
    </physiologicalReaction>
</comment>
<evidence type="ECO:0000256" key="25">
    <source>
        <dbReference type="ARBA" id="ARBA00023203"/>
    </source>
</evidence>
<keyword evidence="36" id="KW-1185">Reference proteome</keyword>
<dbReference type="SMART" id="SM00290">
    <property type="entry name" value="ZnF_UBP"/>
    <property type="match status" value="1"/>
</dbReference>
<dbReference type="FunFam" id="3.40.800.20:FF:000005">
    <property type="entry name" value="histone deacetylase 6"/>
    <property type="match status" value="1"/>
</dbReference>
<comment type="cofactor">
    <cofactor evidence="1">
        <name>Zn(2+)</name>
        <dbReference type="ChEBI" id="CHEBI:29105"/>
    </cofactor>
</comment>
<dbReference type="GO" id="GO:0004407">
    <property type="term" value="F:histone deacetylase activity"/>
    <property type="evidence" value="ECO:0007669"/>
    <property type="project" value="TreeGrafter"/>
</dbReference>
<comment type="similarity">
    <text evidence="9">Belongs to the histone deacetylase family. HD type 2 subfamily.</text>
</comment>
<dbReference type="GO" id="GO:0016740">
    <property type="term" value="F:transferase activity"/>
    <property type="evidence" value="ECO:0007669"/>
    <property type="project" value="UniProtKB-KW"/>
</dbReference>
<keyword evidence="18" id="KW-0833">Ubl conjugation pathway</keyword>
<evidence type="ECO:0000256" key="10">
    <source>
        <dbReference type="ARBA" id="ARBA00022481"/>
    </source>
</evidence>
<dbReference type="GO" id="GO:0008270">
    <property type="term" value="F:zinc ion binding"/>
    <property type="evidence" value="ECO:0007669"/>
    <property type="project" value="UniProtKB-KW"/>
</dbReference>
<evidence type="ECO:0000313" key="37">
    <source>
        <dbReference type="RefSeq" id="XP_013408875.1"/>
    </source>
</evidence>
<sequence>MDPPIINKGSPASEPDSASSDPKATGLVQTENPSPNSCEGGVGDAPAPAPQTKSDETPSNVKTQSVKPKKSASTGKKKGKQSKGPTLEELKRRGRDTRQHPHQDNIQIMDKMADLSMKSMKLTNLGTGLIYDHFMTQHRCEWDLLHPECPDRITEPYLRCLQYGLVTRCVPILPKKSVDEAALSQHSPEYLKLLKDSQFLSEIQPLQDLSEKYHGIYFNSPKMTSEKGHLPEHFLPRGVQTLQDLSGKYDSIYFNSKTFECAQLSLGSTIEMTEQILQEKVRNGFAIVRPPGHHAMYKEACGYCFFNNVAIAAKRALDKFGLERVLIVDWDVHHGQGTQYMFYDDPRVMYVSIHRYEYGNFWPNLRESDYDYIGEGRGTGYNINIPLNKTGMTNSDYMAVFHQLLMPIFYEYNPQLVLVSSGYDAAIGCPEGEMEVTPACYAHFINMLSALADGKLAVILEGGYCLKSLSEGVALTLRALLGDPTPRIGPLQQPNDVIKKTILNAIRVLRPYWQCLQFQGVLPVQSAEVSSTTQEDEHLRTVPFSTPENRPEVYPIDECCYPVQEPEVKATYSARIQELIDNTYLGKAPHRTALVYDEVMRKHKNHVDPGHPERPDRITKIYNKIQEYRLLKHCLRVESRMATDEEVLTCHKTEHFKKMQQIKETKPRELKEVQLQYNSVYLCQESYDCALLAVGSLLNVVEAVLTNKSQNGVAVIRPPGHHAEINQACGFCLFNNVAIAARYAQKTFGVKKVLILDWDVHHGNGIQHIFEDDPSVLYISIHRYDQGFFFPAGPDGNYDKVGNGAGAGFNINIPWNKYGMGDAEYIAAFLQVIMPVAYEFDPDLVLVSAGFDAARGDPLGHCDITPAGYGHMTQMLMSLANGRVILALEGGYNLHSISESMAMCTKVLLGGTCPPLGSLVPKTMAVESICNVLDTHKKYWKCLQFRVDLPAPVLPVTAGVQNNAVTSTSDMDSLTTAIGALQVKYESVSSSSDGGSFLSSPTVTSSDCTGDSPLGACGGSEAKNLTVRELLGGALADQDDLQMFAVVPLPWCEHLKMVAPPPERGLDVFAACSMCESTKENWVCLTCYEVCCGRYVNEHMLFHGLSTEHKMVLSYSDLSVWCYGCDAYIHNEIIVPHKRAAHRSKFGEDIPGV</sequence>